<keyword evidence="5" id="KW-1185">Reference proteome</keyword>
<reference evidence="4 5" key="1">
    <citation type="journal article" date="2015" name="Fungal Genet. Biol.">
        <title>Evolution of novel wood decay mechanisms in Agaricales revealed by the genome sequences of Fistulina hepatica and Cylindrobasidium torrendii.</title>
        <authorList>
            <person name="Floudas D."/>
            <person name="Held B.W."/>
            <person name="Riley R."/>
            <person name="Nagy L.G."/>
            <person name="Koehler G."/>
            <person name="Ransdell A.S."/>
            <person name="Younus H."/>
            <person name="Chow J."/>
            <person name="Chiniquy J."/>
            <person name="Lipzen A."/>
            <person name="Tritt A."/>
            <person name="Sun H."/>
            <person name="Haridas S."/>
            <person name="LaButti K."/>
            <person name="Ohm R.A."/>
            <person name="Kues U."/>
            <person name="Blanchette R.A."/>
            <person name="Grigoriev I.V."/>
            <person name="Minto R.E."/>
            <person name="Hibbett D.S."/>
        </authorList>
    </citation>
    <scope>NUCLEOTIDE SEQUENCE [LARGE SCALE GENOMIC DNA]</scope>
    <source>
        <strain evidence="4 5">FP15055 ss-10</strain>
    </source>
</reference>
<dbReference type="EMBL" id="KN880685">
    <property type="protein sequence ID" value="KIY63602.1"/>
    <property type="molecule type" value="Genomic_DNA"/>
</dbReference>
<organism evidence="4 5">
    <name type="scientific">Cylindrobasidium torrendii FP15055 ss-10</name>
    <dbReference type="NCBI Taxonomy" id="1314674"/>
    <lineage>
        <taxon>Eukaryota</taxon>
        <taxon>Fungi</taxon>
        <taxon>Dikarya</taxon>
        <taxon>Basidiomycota</taxon>
        <taxon>Agaricomycotina</taxon>
        <taxon>Agaricomycetes</taxon>
        <taxon>Agaricomycetidae</taxon>
        <taxon>Agaricales</taxon>
        <taxon>Marasmiineae</taxon>
        <taxon>Physalacriaceae</taxon>
        <taxon>Cylindrobasidium</taxon>
    </lineage>
</organism>
<evidence type="ECO:0000256" key="1">
    <source>
        <dbReference type="ARBA" id="ARBA00022857"/>
    </source>
</evidence>
<keyword evidence="1" id="KW-0521">NADP</keyword>
<dbReference type="Pfam" id="PF05368">
    <property type="entry name" value="NmrA"/>
    <property type="match status" value="1"/>
</dbReference>
<dbReference type="InterPro" id="IPR036291">
    <property type="entry name" value="NAD(P)-bd_dom_sf"/>
</dbReference>
<protein>
    <submittedName>
        <fullName evidence="4">NAD(P)-binding protein</fullName>
    </submittedName>
</protein>
<proteinExistence type="predicted"/>
<dbReference type="OrthoDB" id="9974981at2759"/>
<dbReference type="InterPro" id="IPR008030">
    <property type="entry name" value="NmrA-like"/>
</dbReference>
<dbReference type="Gene3D" id="3.90.25.10">
    <property type="entry name" value="UDP-galactose 4-epimerase, domain 1"/>
    <property type="match status" value="1"/>
</dbReference>
<evidence type="ECO:0000256" key="2">
    <source>
        <dbReference type="ARBA" id="ARBA00023002"/>
    </source>
</evidence>
<name>A0A0D7AZE8_9AGAR</name>
<dbReference type="GO" id="GO:0016491">
    <property type="term" value="F:oxidoreductase activity"/>
    <property type="evidence" value="ECO:0007669"/>
    <property type="project" value="UniProtKB-KW"/>
</dbReference>
<dbReference type="SUPFAM" id="SSF51735">
    <property type="entry name" value="NAD(P)-binding Rossmann-fold domains"/>
    <property type="match status" value="1"/>
</dbReference>
<feature type="domain" description="NmrA-like" evidence="3">
    <location>
        <begin position="5"/>
        <end position="290"/>
    </location>
</feature>
<accession>A0A0D7AZE8</accession>
<dbReference type="AlphaFoldDB" id="A0A0D7AZE8"/>
<gene>
    <name evidence="4" type="ORF">CYLTODRAFT_457970</name>
</gene>
<evidence type="ECO:0000259" key="3">
    <source>
        <dbReference type="Pfam" id="PF05368"/>
    </source>
</evidence>
<dbReference type="STRING" id="1314674.A0A0D7AZE8"/>
<dbReference type="Proteomes" id="UP000054007">
    <property type="component" value="Unassembled WGS sequence"/>
</dbReference>
<dbReference type="PANTHER" id="PTHR47706:SF9">
    <property type="entry name" value="NMRA-LIKE DOMAIN-CONTAINING PROTEIN-RELATED"/>
    <property type="match status" value="1"/>
</dbReference>
<dbReference type="Gene3D" id="3.40.50.720">
    <property type="entry name" value="NAD(P)-binding Rossmann-like Domain"/>
    <property type="match status" value="1"/>
</dbReference>
<sequence>MSLRKDLVLVVGATGRTGSVLVKELIKSGDFRVAILVRKESIDKPLVQEHIENGAELRVGDISEPEEVIEGYLRGVDILVSLVLPTVDQKPLLRAARQVGTLSRVVPSDFGPMAPRGIAELCDMVSKRDTHEFVHELGLPYTFIEAAWWQKMLLPLPQSSYMTKFLPPTQKQSAYVGDIHKRITISTLGSIGIFTAKILADPRTLNQTVLIHDGDMSIAEAHELSRKVTGKDFSDCTRVPDDVVYETLKSSDFLVRLFAQYQHVIYLRNDNDLSTLPARGVLDARELYPEVPPLDMEAETRDRFEEVGVLGI</sequence>
<evidence type="ECO:0000313" key="4">
    <source>
        <dbReference type="EMBL" id="KIY63602.1"/>
    </source>
</evidence>
<dbReference type="InterPro" id="IPR051609">
    <property type="entry name" value="NmrA/Isoflavone_reductase-like"/>
</dbReference>
<evidence type="ECO:0000313" key="5">
    <source>
        <dbReference type="Proteomes" id="UP000054007"/>
    </source>
</evidence>
<keyword evidence="2" id="KW-0560">Oxidoreductase</keyword>
<dbReference type="PANTHER" id="PTHR47706">
    <property type="entry name" value="NMRA-LIKE FAMILY PROTEIN"/>
    <property type="match status" value="1"/>
</dbReference>